<gene>
    <name evidence="2" type="ORF">BcepSauron_183</name>
</gene>
<evidence type="ECO:0000256" key="1">
    <source>
        <dbReference type="SAM" id="Coils"/>
    </source>
</evidence>
<proteinExistence type="predicted"/>
<reference evidence="2 3" key="1">
    <citation type="submission" date="2019-02" db="EMBL/GenBank/DDBJ databases">
        <title>Complete genome sequence of Burkholderia cenocepacia phage BcepSauron.</title>
        <authorList>
            <person name="Park K."/>
            <person name="Gonzalez C."/>
            <person name="Liu M."/>
            <person name="Gill J."/>
        </authorList>
    </citation>
    <scope>NUCLEOTIDE SEQUENCE [LARGE SCALE GENOMIC DNA]</scope>
</reference>
<dbReference type="Proteomes" id="UP000301424">
    <property type="component" value="Segment"/>
</dbReference>
<feature type="coiled-coil region" evidence="1">
    <location>
        <begin position="9"/>
        <end position="43"/>
    </location>
</feature>
<evidence type="ECO:0000313" key="2">
    <source>
        <dbReference type="EMBL" id="QBQ74563.1"/>
    </source>
</evidence>
<protein>
    <submittedName>
        <fullName evidence="2">Uncharacterized protein</fullName>
    </submittedName>
</protein>
<keyword evidence="1" id="KW-0175">Coiled coil</keyword>
<accession>A0A482MN22</accession>
<dbReference type="EMBL" id="MK552141">
    <property type="protein sequence ID" value="QBQ74563.1"/>
    <property type="molecule type" value="Genomic_DNA"/>
</dbReference>
<keyword evidence="3" id="KW-1185">Reference proteome</keyword>
<evidence type="ECO:0000313" key="3">
    <source>
        <dbReference type="Proteomes" id="UP000301424"/>
    </source>
</evidence>
<sequence>MNHATSRRAQELGDQLHKVQRKIRDMRQELAELEAQSAIFARRLEAELGGETSHFDSAEGYVKVVEFDYEADPEDVNDLDIPAMRDMIRAARRRVPVLKRTKVVVRYARNDESLD</sequence>
<name>A0A482MN22_9CAUD</name>
<organism evidence="2 3">
    <name type="scientific">Burkholderia phage BcepSauron</name>
    <dbReference type="NCBI Taxonomy" id="2530033"/>
    <lineage>
        <taxon>Viruses</taxon>
        <taxon>Duplodnaviria</taxon>
        <taxon>Heunggongvirae</taxon>
        <taxon>Uroviricota</taxon>
        <taxon>Caudoviricetes</taxon>
        <taxon>Sarumanvirus</taxon>
        <taxon>Sarumanvirus bcepsauron</taxon>
    </lineage>
</organism>